<dbReference type="Proteomes" id="UP000744438">
    <property type="component" value="Unassembled WGS sequence"/>
</dbReference>
<proteinExistence type="predicted"/>
<keyword evidence="1" id="KW-0645">Protease</keyword>
<dbReference type="Pfam" id="PF13365">
    <property type="entry name" value="Trypsin_2"/>
    <property type="match status" value="1"/>
</dbReference>
<feature type="transmembrane region" description="Helical" evidence="3">
    <location>
        <begin position="7"/>
        <end position="27"/>
    </location>
</feature>
<keyword evidence="3" id="KW-0812">Transmembrane</keyword>
<sequence>MIKKSYFVISLWVVLGALSGLIISSFYGKTDIYIPIYHDISNVLERTSPSVVNIWTIKKWKAWQEQSNEFGFKYNRRVIKTGLFPNGSGVVLEKGLLVTNFHVISDAFNQNQELIVENHLGKTVKTQILGFDSEADIAVLGIIDPIDLKPFKIRKNIDQVKVGESVIAIGNPQGLGQSFSKGIVSAINRTFQDKKGNFIQTDASINPGNSGGALIDDKGRLLGVVNVIRSTSGGNQGLNFAIPVDTVIEVFNSIVDR</sequence>
<dbReference type="PRINTS" id="PR00834">
    <property type="entry name" value="PROTEASES2C"/>
</dbReference>
<keyword evidence="3" id="KW-1133">Transmembrane helix</keyword>
<evidence type="ECO:0000256" key="1">
    <source>
        <dbReference type="ARBA" id="ARBA00022670"/>
    </source>
</evidence>
<evidence type="ECO:0000313" key="4">
    <source>
        <dbReference type="EMBL" id="MBL6811278.1"/>
    </source>
</evidence>
<dbReference type="Gene3D" id="2.40.10.120">
    <property type="match status" value="1"/>
</dbReference>
<evidence type="ECO:0000313" key="5">
    <source>
        <dbReference type="Proteomes" id="UP000744438"/>
    </source>
</evidence>
<organism evidence="4 5">
    <name type="scientific">SAR86 cluster bacterium</name>
    <dbReference type="NCBI Taxonomy" id="2030880"/>
    <lineage>
        <taxon>Bacteria</taxon>
        <taxon>Pseudomonadati</taxon>
        <taxon>Pseudomonadota</taxon>
        <taxon>Gammaproteobacteria</taxon>
        <taxon>SAR86 cluster</taxon>
    </lineage>
</organism>
<reference evidence="4" key="1">
    <citation type="submission" date="2020-10" db="EMBL/GenBank/DDBJ databases">
        <title>Microbiome of the Black Sea water column analyzed by genome centric metagenomics.</title>
        <authorList>
            <person name="Cabello-Yeves P.J."/>
            <person name="Callieri C."/>
            <person name="Picazo A."/>
            <person name="Mehrshad M."/>
            <person name="Haro-Moreno J.M."/>
            <person name="Roda-Garcia J."/>
            <person name="Dzembekova N."/>
            <person name="Slabakova V."/>
            <person name="Slabakova N."/>
            <person name="Moncheva S."/>
            <person name="Rodriguez-Valera F."/>
        </authorList>
    </citation>
    <scope>NUCLEOTIDE SEQUENCE</scope>
    <source>
        <strain evidence="4">BS307-5m-G49</strain>
    </source>
</reference>
<accession>A0A937LFA3</accession>
<gene>
    <name evidence="4" type="ORF">ISQ63_00155</name>
</gene>
<comment type="caution">
    <text evidence="4">The sequence shown here is derived from an EMBL/GenBank/DDBJ whole genome shotgun (WGS) entry which is preliminary data.</text>
</comment>
<dbReference type="InterPro" id="IPR009003">
    <property type="entry name" value="Peptidase_S1_PA"/>
</dbReference>
<dbReference type="GO" id="GO:0004252">
    <property type="term" value="F:serine-type endopeptidase activity"/>
    <property type="evidence" value="ECO:0007669"/>
    <property type="project" value="InterPro"/>
</dbReference>
<dbReference type="PANTHER" id="PTHR43343:SF3">
    <property type="entry name" value="PROTEASE DO-LIKE 8, CHLOROPLASTIC"/>
    <property type="match status" value="1"/>
</dbReference>
<dbReference type="InterPro" id="IPR001940">
    <property type="entry name" value="Peptidase_S1C"/>
</dbReference>
<dbReference type="InterPro" id="IPR051201">
    <property type="entry name" value="Chloro_Bact_Ser_Proteases"/>
</dbReference>
<evidence type="ECO:0000256" key="3">
    <source>
        <dbReference type="SAM" id="Phobius"/>
    </source>
</evidence>
<dbReference type="GO" id="GO:0006508">
    <property type="term" value="P:proteolysis"/>
    <property type="evidence" value="ECO:0007669"/>
    <property type="project" value="UniProtKB-KW"/>
</dbReference>
<dbReference type="EMBL" id="JADHQC010000001">
    <property type="protein sequence ID" value="MBL6811278.1"/>
    <property type="molecule type" value="Genomic_DNA"/>
</dbReference>
<evidence type="ECO:0000256" key="2">
    <source>
        <dbReference type="ARBA" id="ARBA00022801"/>
    </source>
</evidence>
<dbReference type="AlphaFoldDB" id="A0A937LFA3"/>
<name>A0A937LFA3_9GAMM</name>
<dbReference type="PANTHER" id="PTHR43343">
    <property type="entry name" value="PEPTIDASE S12"/>
    <property type="match status" value="1"/>
</dbReference>
<keyword evidence="3" id="KW-0472">Membrane</keyword>
<protein>
    <submittedName>
        <fullName evidence="4">Trypsin-like peptidase domain-containing protein</fullName>
    </submittedName>
</protein>
<dbReference type="SUPFAM" id="SSF50494">
    <property type="entry name" value="Trypsin-like serine proteases"/>
    <property type="match status" value="1"/>
</dbReference>
<keyword evidence="2" id="KW-0378">Hydrolase</keyword>